<reference evidence="8" key="1">
    <citation type="submission" date="2023-03" db="EMBL/GenBank/DDBJ databases">
        <title>Massive genome expansion in bonnet fungi (Mycena s.s.) driven by repeated elements and novel gene families across ecological guilds.</title>
        <authorList>
            <consortium name="Lawrence Berkeley National Laboratory"/>
            <person name="Harder C.B."/>
            <person name="Miyauchi S."/>
            <person name="Viragh M."/>
            <person name="Kuo A."/>
            <person name="Thoen E."/>
            <person name="Andreopoulos B."/>
            <person name="Lu D."/>
            <person name="Skrede I."/>
            <person name="Drula E."/>
            <person name="Henrissat B."/>
            <person name="Morin E."/>
            <person name="Kohler A."/>
            <person name="Barry K."/>
            <person name="LaButti K."/>
            <person name="Morin E."/>
            <person name="Salamov A."/>
            <person name="Lipzen A."/>
            <person name="Mereny Z."/>
            <person name="Hegedus B."/>
            <person name="Baldrian P."/>
            <person name="Stursova M."/>
            <person name="Weitz H."/>
            <person name="Taylor A."/>
            <person name="Grigoriev I.V."/>
            <person name="Nagy L.G."/>
            <person name="Martin F."/>
            <person name="Kauserud H."/>
        </authorList>
    </citation>
    <scope>NUCLEOTIDE SEQUENCE</scope>
    <source>
        <strain evidence="8">9144</strain>
    </source>
</reference>
<dbReference type="FunFam" id="3.40.30.10:FF:000039">
    <property type="entry name" value="Glutathione S-transferase domain"/>
    <property type="match status" value="1"/>
</dbReference>
<dbReference type="EMBL" id="JARJCW010000041">
    <property type="protein sequence ID" value="KAJ7206082.1"/>
    <property type="molecule type" value="Genomic_DNA"/>
</dbReference>
<dbReference type="FunFam" id="1.20.1050.10:FF:000004">
    <property type="entry name" value="Glutathione S-transferase F2"/>
    <property type="match status" value="1"/>
</dbReference>
<dbReference type="InterPro" id="IPR040079">
    <property type="entry name" value="Glutathione_S-Trfase"/>
</dbReference>
<dbReference type="Pfam" id="PF00043">
    <property type="entry name" value="GST_C"/>
    <property type="match status" value="1"/>
</dbReference>
<dbReference type="InterPro" id="IPR010987">
    <property type="entry name" value="Glutathione-S-Trfase_C-like"/>
</dbReference>
<dbReference type="PANTHER" id="PTHR43900:SF3">
    <property type="entry name" value="GLUTATHIONE S-TRANSFERASE RHO"/>
    <property type="match status" value="1"/>
</dbReference>
<dbReference type="PROSITE" id="PS50405">
    <property type="entry name" value="GST_CTER"/>
    <property type="match status" value="1"/>
</dbReference>
<dbReference type="InterPro" id="IPR036282">
    <property type="entry name" value="Glutathione-S-Trfase_C_sf"/>
</dbReference>
<feature type="domain" description="GST C-terminal" evidence="7">
    <location>
        <begin position="91"/>
        <end position="213"/>
    </location>
</feature>
<dbReference type="AlphaFoldDB" id="A0AAD6VG21"/>
<evidence type="ECO:0000256" key="1">
    <source>
        <dbReference type="ARBA" id="ARBA00010128"/>
    </source>
</evidence>
<dbReference type="Gene3D" id="1.20.1050.10">
    <property type="match status" value="1"/>
</dbReference>
<gene>
    <name evidence="8" type="ORF">GGX14DRAFT_568538</name>
</gene>
<evidence type="ECO:0000256" key="5">
    <source>
        <dbReference type="ARBA" id="ARBA00053259"/>
    </source>
</evidence>
<comment type="caution">
    <text evidence="8">The sequence shown here is derived from an EMBL/GenBank/DDBJ whole genome shotgun (WGS) entry which is preliminary data.</text>
</comment>
<dbReference type="SFLD" id="SFLDG01154">
    <property type="entry name" value="Main.5:_Phi-like"/>
    <property type="match status" value="1"/>
</dbReference>
<keyword evidence="3" id="KW-0808">Transferase</keyword>
<evidence type="ECO:0000256" key="4">
    <source>
        <dbReference type="ARBA" id="ARBA00047960"/>
    </source>
</evidence>
<organism evidence="8 9">
    <name type="scientific">Mycena pura</name>
    <dbReference type="NCBI Taxonomy" id="153505"/>
    <lineage>
        <taxon>Eukaryota</taxon>
        <taxon>Fungi</taxon>
        <taxon>Dikarya</taxon>
        <taxon>Basidiomycota</taxon>
        <taxon>Agaricomycotina</taxon>
        <taxon>Agaricomycetes</taxon>
        <taxon>Agaricomycetidae</taxon>
        <taxon>Agaricales</taxon>
        <taxon>Marasmiineae</taxon>
        <taxon>Mycenaceae</taxon>
        <taxon>Mycena</taxon>
    </lineage>
</organism>
<evidence type="ECO:0000256" key="3">
    <source>
        <dbReference type="ARBA" id="ARBA00022679"/>
    </source>
</evidence>
<evidence type="ECO:0000313" key="8">
    <source>
        <dbReference type="EMBL" id="KAJ7206082.1"/>
    </source>
</evidence>
<dbReference type="InterPro" id="IPR036249">
    <property type="entry name" value="Thioredoxin-like_sf"/>
</dbReference>
<dbReference type="PROSITE" id="PS50404">
    <property type="entry name" value="GST_NTER"/>
    <property type="match status" value="1"/>
</dbReference>
<feature type="domain" description="GST N-terminal" evidence="6">
    <location>
        <begin position="1"/>
        <end position="82"/>
    </location>
</feature>
<dbReference type="EC" id="2.5.1.18" evidence="2"/>
<proteinExistence type="inferred from homology"/>
<comment type="similarity">
    <text evidence="1">Belongs to the GST superfamily. Phi family.</text>
</comment>
<dbReference type="SUPFAM" id="SSF47616">
    <property type="entry name" value="GST C-terminal domain-like"/>
    <property type="match status" value="1"/>
</dbReference>
<evidence type="ECO:0000259" key="6">
    <source>
        <dbReference type="PROSITE" id="PS50404"/>
    </source>
</evidence>
<dbReference type="Pfam" id="PF02798">
    <property type="entry name" value="GST_N"/>
    <property type="match status" value="1"/>
</dbReference>
<sequence length="213" mass="23784">MPLKIYGFRASSCTRRVALICKELQVPYEIVQVDLTKGEQRSPAHLVRQPFGLIPAVEDDGFELFESRAICRYLVAKYGKVPGDLVPDHTDIIATAKFEQAVSIENNNFDPTAGQIMLELVMKPARGLAIDKERAESLISTINSKLDAYETILSKQKYLAGDSVTIADLFHLPWAYGIVEKAKLDVISKRPSVARWYEDISSRPSWQAVKDGA</sequence>
<name>A0AAD6VG21_9AGAR</name>
<evidence type="ECO:0000313" key="9">
    <source>
        <dbReference type="Proteomes" id="UP001219525"/>
    </source>
</evidence>
<dbReference type="GO" id="GO:0009636">
    <property type="term" value="P:response to toxic substance"/>
    <property type="evidence" value="ECO:0007669"/>
    <property type="project" value="UniProtKB-ARBA"/>
</dbReference>
<protein>
    <recommendedName>
        <fullName evidence="2">glutathione transferase</fullName>
        <ecNumber evidence="2">2.5.1.18</ecNumber>
    </recommendedName>
</protein>
<dbReference type="GO" id="GO:0004364">
    <property type="term" value="F:glutathione transferase activity"/>
    <property type="evidence" value="ECO:0007669"/>
    <property type="project" value="UniProtKB-EC"/>
</dbReference>
<comment type="function">
    <text evidence="5">May be involved in the conjugation of reduced glutathione to a wide number of exogenous and endogenous hydrophobic electrophiles and have a detoxification role against certain herbicides.</text>
</comment>
<dbReference type="SFLD" id="SFLDG00358">
    <property type="entry name" value="Main_(cytGST)"/>
    <property type="match status" value="1"/>
</dbReference>
<evidence type="ECO:0000259" key="7">
    <source>
        <dbReference type="PROSITE" id="PS50405"/>
    </source>
</evidence>
<dbReference type="GO" id="GO:0006749">
    <property type="term" value="P:glutathione metabolic process"/>
    <property type="evidence" value="ECO:0007669"/>
    <property type="project" value="TreeGrafter"/>
</dbReference>
<keyword evidence="9" id="KW-1185">Reference proteome</keyword>
<dbReference type="Proteomes" id="UP001219525">
    <property type="component" value="Unassembled WGS sequence"/>
</dbReference>
<dbReference type="InterPro" id="IPR004045">
    <property type="entry name" value="Glutathione_S-Trfase_N"/>
</dbReference>
<evidence type="ECO:0000256" key="2">
    <source>
        <dbReference type="ARBA" id="ARBA00012452"/>
    </source>
</evidence>
<dbReference type="SUPFAM" id="SSF52833">
    <property type="entry name" value="Thioredoxin-like"/>
    <property type="match status" value="1"/>
</dbReference>
<dbReference type="GO" id="GO:0043295">
    <property type="term" value="F:glutathione binding"/>
    <property type="evidence" value="ECO:0007669"/>
    <property type="project" value="TreeGrafter"/>
</dbReference>
<dbReference type="Gene3D" id="3.40.30.10">
    <property type="entry name" value="Glutaredoxin"/>
    <property type="match status" value="1"/>
</dbReference>
<dbReference type="SFLD" id="SFLDS00019">
    <property type="entry name" value="Glutathione_Transferase_(cytos"/>
    <property type="match status" value="1"/>
</dbReference>
<dbReference type="CDD" id="cd03053">
    <property type="entry name" value="GST_N_Phi"/>
    <property type="match status" value="1"/>
</dbReference>
<dbReference type="InterPro" id="IPR004046">
    <property type="entry name" value="GST_C"/>
</dbReference>
<dbReference type="GO" id="GO:0005737">
    <property type="term" value="C:cytoplasm"/>
    <property type="evidence" value="ECO:0007669"/>
    <property type="project" value="TreeGrafter"/>
</dbReference>
<comment type="catalytic activity">
    <reaction evidence="4">
        <text>RX + glutathione = an S-substituted glutathione + a halide anion + H(+)</text>
        <dbReference type="Rhea" id="RHEA:16437"/>
        <dbReference type="ChEBI" id="CHEBI:15378"/>
        <dbReference type="ChEBI" id="CHEBI:16042"/>
        <dbReference type="ChEBI" id="CHEBI:17792"/>
        <dbReference type="ChEBI" id="CHEBI:57925"/>
        <dbReference type="ChEBI" id="CHEBI:90779"/>
        <dbReference type="EC" id="2.5.1.18"/>
    </reaction>
</comment>
<dbReference type="PANTHER" id="PTHR43900">
    <property type="entry name" value="GLUTATHIONE S-TRANSFERASE RHO"/>
    <property type="match status" value="1"/>
</dbReference>
<accession>A0AAD6VG21</accession>